<dbReference type="STRING" id="444597.BST26_19805"/>
<dbReference type="GO" id="GO:0006355">
    <property type="term" value="P:regulation of DNA-templated transcription"/>
    <property type="evidence" value="ECO:0007669"/>
    <property type="project" value="InterPro"/>
</dbReference>
<accession>A0A1X0CVX4</accession>
<dbReference type="SMART" id="SM00421">
    <property type="entry name" value="HTH_LUXR"/>
    <property type="match status" value="1"/>
</dbReference>
<dbReference type="RefSeq" id="WP_163787721.1">
    <property type="nucleotide sequence ID" value="NZ_AP022618.1"/>
</dbReference>
<proteinExistence type="predicted"/>
<dbReference type="EMBL" id="MVHS01000074">
    <property type="protein sequence ID" value="ORA64317.1"/>
    <property type="molecule type" value="Genomic_DNA"/>
</dbReference>
<dbReference type="Gene3D" id="3.40.50.300">
    <property type="entry name" value="P-loop containing nucleotide triphosphate hydrolases"/>
    <property type="match status" value="1"/>
</dbReference>
<dbReference type="SUPFAM" id="SSF52540">
    <property type="entry name" value="P-loop containing nucleoside triphosphate hydrolases"/>
    <property type="match status" value="1"/>
</dbReference>
<dbReference type="InterPro" id="IPR016032">
    <property type="entry name" value="Sig_transdc_resp-reg_C-effctor"/>
</dbReference>
<keyword evidence="4" id="KW-1185">Reference proteome</keyword>
<dbReference type="Pfam" id="PF00196">
    <property type="entry name" value="GerE"/>
    <property type="match status" value="1"/>
</dbReference>
<dbReference type="GO" id="GO:0004016">
    <property type="term" value="F:adenylate cyclase activity"/>
    <property type="evidence" value="ECO:0007669"/>
    <property type="project" value="TreeGrafter"/>
</dbReference>
<evidence type="ECO:0000313" key="3">
    <source>
        <dbReference type="EMBL" id="ORA64317.1"/>
    </source>
</evidence>
<dbReference type="Gene3D" id="1.10.10.10">
    <property type="entry name" value="Winged helix-like DNA-binding domain superfamily/Winged helix DNA-binding domain"/>
    <property type="match status" value="1"/>
</dbReference>
<evidence type="ECO:0000313" key="4">
    <source>
        <dbReference type="Proteomes" id="UP000192801"/>
    </source>
</evidence>
<dbReference type="CDD" id="cd06170">
    <property type="entry name" value="LuxR_C_like"/>
    <property type="match status" value="1"/>
</dbReference>
<dbReference type="AlphaFoldDB" id="A0A1X0CVX4"/>
<dbReference type="SUPFAM" id="SSF48452">
    <property type="entry name" value="TPR-like"/>
    <property type="match status" value="2"/>
</dbReference>
<dbReference type="SUPFAM" id="SSF46894">
    <property type="entry name" value="C-terminal effector domain of the bipartite response regulators"/>
    <property type="match status" value="1"/>
</dbReference>
<keyword evidence="1" id="KW-0547">Nucleotide-binding</keyword>
<dbReference type="InterPro" id="IPR000792">
    <property type="entry name" value="Tscrpt_reg_LuxR_C"/>
</dbReference>
<dbReference type="Gene3D" id="1.25.40.10">
    <property type="entry name" value="Tetratricopeptide repeat domain"/>
    <property type="match status" value="1"/>
</dbReference>
<dbReference type="PANTHER" id="PTHR16305:SF35">
    <property type="entry name" value="TRANSCRIPTIONAL ACTIVATOR DOMAIN"/>
    <property type="match status" value="1"/>
</dbReference>
<dbReference type="PROSITE" id="PS00622">
    <property type="entry name" value="HTH_LUXR_1"/>
    <property type="match status" value="1"/>
</dbReference>
<dbReference type="GO" id="GO:0005524">
    <property type="term" value="F:ATP binding"/>
    <property type="evidence" value="ECO:0007669"/>
    <property type="project" value="UniProtKB-KW"/>
</dbReference>
<organism evidence="3 4">
    <name type="scientific">Mycolicibacterium insubricum</name>
    <dbReference type="NCBI Taxonomy" id="444597"/>
    <lineage>
        <taxon>Bacteria</taxon>
        <taxon>Bacillati</taxon>
        <taxon>Actinomycetota</taxon>
        <taxon>Actinomycetes</taxon>
        <taxon>Mycobacteriales</taxon>
        <taxon>Mycobacteriaceae</taxon>
        <taxon>Mycolicibacterium</taxon>
    </lineage>
</organism>
<dbReference type="GO" id="GO:0005737">
    <property type="term" value="C:cytoplasm"/>
    <property type="evidence" value="ECO:0007669"/>
    <property type="project" value="TreeGrafter"/>
</dbReference>
<dbReference type="PANTHER" id="PTHR16305">
    <property type="entry name" value="TESTICULAR SOLUBLE ADENYLYL CYCLASE"/>
    <property type="match status" value="1"/>
</dbReference>
<keyword evidence="2" id="KW-0067">ATP-binding</keyword>
<gene>
    <name evidence="3" type="ORF">BST26_19805</name>
</gene>
<evidence type="ECO:0000256" key="1">
    <source>
        <dbReference type="ARBA" id="ARBA00022741"/>
    </source>
</evidence>
<protein>
    <submittedName>
        <fullName evidence="3">Uncharacterized protein</fullName>
    </submittedName>
</protein>
<dbReference type="GO" id="GO:0003677">
    <property type="term" value="F:DNA binding"/>
    <property type="evidence" value="ECO:0007669"/>
    <property type="project" value="InterPro"/>
</dbReference>
<dbReference type="Pfam" id="PF13191">
    <property type="entry name" value="AAA_16"/>
    <property type="match status" value="1"/>
</dbReference>
<dbReference type="InterPro" id="IPR036388">
    <property type="entry name" value="WH-like_DNA-bd_sf"/>
</dbReference>
<dbReference type="InterPro" id="IPR027417">
    <property type="entry name" value="P-loop_NTPase"/>
</dbReference>
<name>A0A1X0CVX4_9MYCO</name>
<reference evidence="3 4" key="1">
    <citation type="submission" date="2016-12" db="EMBL/GenBank/DDBJ databases">
        <title>The new phylogeny of genus Mycobacterium.</title>
        <authorList>
            <person name="Tortoli E."/>
            <person name="Trovato A."/>
            <person name="Cirillo D.M."/>
        </authorList>
    </citation>
    <scope>NUCLEOTIDE SEQUENCE [LARGE SCALE GENOMIC DNA]</scope>
    <source>
        <strain evidence="3 4">DSM 45130</strain>
    </source>
</reference>
<dbReference type="PRINTS" id="PR00038">
    <property type="entry name" value="HTHLUXR"/>
</dbReference>
<comment type="caution">
    <text evidence="3">The sequence shown here is derived from an EMBL/GenBank/DDBJ whole genome shotgun (WGS) entry which is preliminary data.</text>
</comment>
<dbReference type="Proteomes" id="UP000192801">
    <property type="component" value="Unassembled WGS sequence"/>
</dbReference>
<dbReference type="PROSITE" id="PS50043">
    <property type="entry name" value="HTH_LUXR_2"/>
    <property type="match status" value="1"/>
</dbReference>
<sequence>MPLSPVVDLLRRAAAGPAGLIVQGEPGIGKTTMWLDAVDRARADGMVVLAARGASAELTLTYSALADLLTGLDDEVLAALPETQRQTLGRVLPGAAYGPPTDERAVAAAFLAVLEELAREHRVLVAIDDAQWLDPASRTAIGYALRRLTSSVAVLVTVRATEPVPDPLSWLTLPRPELLVRHAVSGLSLGGLHQMFSRRLGRTFPRPTITHIHRMSGGNPFYALELAHAVIRDGAGRELPDSLAALVAERVGRLDEPTTEALLLLAACVRPALDRIARAAQCSPDELVLLLEPAEDQGLITMAGNAIGFTHPLLASGVYTNATNAQRRAAHRRLAEVVDSPELRARHLALASAGADPETLAALDAAVAVTAAQGAPATAAELLELAIARGGDTPLRRILCATHHFTAGDAQSAQKLLAGVIDELPSGPVRATALLMLGGISVYTDGFTAAAGWLRQGVETTTDPAMLAQLHMMLSFTAMNLGEFADAECTLDVAAARAEDLGSDAVRSQVLSLQTMLGCLRGGGICPDRRRLALELEDRDLVAPIIFRATANEMQLRFWEGDLTGGLELYEQLWRSAAERGAESELLFLAVQGTLGSSWKGDLVRATAIARDATERADQLGGDNSKLIAAVARAGPAALTGRIDDARQACAEATEIAVHRGADRVQYAAASSLGLLEVSLGRYPEAIDALSGVIANFRREPWITEIHSAVFVSEAVEALVALDRLDEAESLVAAMETGGARLGRPWTIAEGARGRAMLLVARGDLAGAEAAVRRALAEHDHLEMAFTRARIVLLLGQILRRRRRRQAAAEALAQALWAFEDMGAQIWAQRARDELARVAGSAPVGTGLTSGELRVAERAAAGMSNKEIAVELFIAPKTVEMNLTSAYRKLGIRSRSQLHARLSEDTEVRSQGNP</sequence>
<dbReference type="InterPro" id="IPR011990">
    <property type="entry name" value="TPR-like_helical_dom_sf"/>
</dbReference>
<evidence type="ECO:0000256" key="2">
    <source>
        <dbReference type="ARBA" id="ARBA00022840"/>
    </source>
</evidence>
<dbReference type="InterPro" id="IPR041664">
    <property type="entry name" value="AAA_16"/>
</dbReference>